<evidence type="ECO:0000256" key="3">
    <source>
        <dbReference type="ARBA" id="ARBA00022792"/>
    </source>
</evidence>
<sequence length="225" mass="25240">MFEDWLANRERLDGGIIKPTDRWVPVNLLSVDGHLWYFIYPCSTSPEPGDLMVYMYSPHQGLLSRLRNTMSKLQDSSISIPVMSLPLKKHKHKNQNTSLAISLLSGATAGATEATPSVLQKHMPVRRYKNGHALRVTITEQGVAEVYRGLVSTTIKQSATSEFAWEQINSLKETASPRLGAYGNHLVATFGLVQFLASLLFLPPSRLIQSRRVTRGPWEPRCRLL</sequence>
<gene>
    <name evidence="6" type="ORF">MAC_08126</name>
</gene>
<keyword evidence="7" id="KW-1185">Reference proteome</keyword>
<keyword evidence="3" id="KW-0496">Mitochondrion</keyword>
<name>E9EE28_METAQ</name>
<proteinExistence type="predicted"/>
<dbReference type="AlphaFoldDB" id="E9EE28"/>
<evidence type="ECO:0000313" key="6">
    <source>
        <dbReference type="EMBL" id="EFY85814.1"/>
    </source>
</evidence>
<organism evidence="7">
    <name type="scientific">Metarhizium acridum (strain CQMa 102)</name>
    <dbReference type="NCBI Taxonomy" id="655827"/>
    <lineage>
        <taxon>Eukaryota</taxon>
        <taxon>Fungi</taxon>
        <taxon>Dikarya</taxon>
        <taxon>Ascomycota</taxon>
        <taxon>Pezizomycotina</taxon>
        <taxon>Sordariomycetes</taxon>
        <taxon>Hypocreomycetidae</taxon>
        <taxon>Hypocreales</taxon>
        <taxon>Clavicipitaceae</taxon>
        <taxon>Metarhizium</taxon>
    </lineage>
</organism>
<comment type="subcellular location">
    <subcellularLocation>
        <location evidence="1">Membrane</location>
    </subcellularLocation>
</comment>
<dbReference type="InterPro" id="IPR023395">
    <property type="entry name" value="MCP_dom_sf"/>
</dbReference>
<dbReference type="Proteomes" id="UP000002499">
    <property type="component" value="Unassembled WGS sequence"/>
</dbReference>
<reference evidence="6 7" key="1">
    <citation type="journal article" date="2011" name="PLoS Genet.">
        <title>Genome sequencing and comparative transcriptomics of the model entomopathogenic fungi Metarhizium anisopliae and M. acridum.</title>
        <authorList>
            <person name="Gao Q."/>
            <person name="Jin K."/>
            <person name="Ying S.H."/>
            <person name="Zhang Y."/>
            <person name="Xiao G."/>
            <person name="Shang Y."/>
            <person name="Duan Z."/>
            <person name="Hu X."/>
            <person name="Xie X.Q."/>
            <person name="Zhou G."/>
            <person name="Peng G."/>
            <person name="Luo Z."/>
            <person name="Huang W."/>
            <person name="Wang B."/>
            <person name="Fang W."/>
            <person name="Wang S."/>
            <person name="Zhong Y."/>
            <person name="Ma L.J."/>
            <person name="St Leger R.J."/>
            <person name="Zhao G.P."/>
            <person name="Pei Y."/>
            <person name="Feng M.G."/>
            <person name="Xia Y."/>
            <person name="Wang C."/>
        </authorList>
    </citation>
    <scope>NUCLEOTIDE SEQUENCE [LARGE SCALE GENOMIC DNA]</scope>
    <source>
        <strain evidence="6 7">CQMa 102</strain>
    </source>
</reference>
<evidence type="ECO:0000256" key="5">
    <source>
        <dbReference type="ARBA" id="ARBA00023136"/>
    </source>
</evidence>
<accession>E9EE28</accession>
<evidence type="ECO:0000256" key="2">
    <source>
        <dbReference type="ARBA" id="ARBA00022692"/>
    </source>
</evidence>
<dbReference type="InParanoid" id="E9EE28"/>
<keyword evidence="5" id="KW-0472">Membrane</keyword>
<dbReference type="EMBL" id="GL698565">
    <property type="protein sequence ID" value="EFY85814.1"/>
    <property type="molecule type" value="Genomic_DNA"/>
</dbReference>
<dbReference type="HOGENOM" id="CLU_1230190_0_0_1"/>
<keyword evidence="2" id="KW-0812">Transmembrane</keyword>
<dbReference type="GO" id="GO:0016020">
    <property type="term" value="C:membrane"/>
    <property type="evidence" value="ECO:0007669"/>
    <property type="project" value="UniProtKB-SubCell"/>
</dbReference>
<keyword evidence="3" id="KW-0999">Mitochondrion inner membrane</keyword>
<evidence type="ECO:0000256" key="1">
    <source>
        <dbReference type="ARBA" id="ARBA00004370"/>
    </source>
</evidence>
<keyword evidence="4" id="KW-1133">Transmembrane helix</keyword>
<protein>
    <submittedName>
        <fullName evidence="6">Mitochondrial uncoupling protein, putative</fullName>
    </submittedName>
</protein>
<evidence type="ECO:0000256" key="4">
    <source>
        <dbReference type="ARBA" id="ARBA00022989"/>
    </source>
</evidence>
<dbReference type="SUPFAM" id="SSF103506">
    <property type="entry name" value="Mitochondrial carrier"/>
    <property type="match status" value="1"/>
</dbReference>
<evidence type="ECO:0000313" key="7">
    <source>
        <dbReference type="Proteomes" id="UP000002499"/>
    </source>
</evidence>